<dbReference type="Proteomes" id="UP000321058">
    <property type="component" value="Unassembled WGS sequence"/>
</dbReference>
<gene>
    <name evidence="1" type="ORF">RSO01_88730</name>
</gene>
<comment type="caution">
    <text evidence="1">The sequence shown here is derived from an EMBL/GenBank/DDBJ whole genome shotgun (WGS) entry which is preliminary data.</text>
</comment>
<accession>A0A512NRY8</accession>
<dbReference type="AlphaFoldDB" id="A0A512NRY8"/>
<name>A0A512NRY8_9HYPH</name>
<dbReference type="RefSeq" id="WP_147157002.1">
    <property type="nucleotide sequence ID" value="NZ_BKAJ01000248.1"/>
</dbReference>
<organism evidence="1 2">
    <name type="scientific">Reyranella soli</name>
    <dbReference type="NCBI Taxonomy" id="1230389"/>
    <lineage>
        <taxon>Bacteria</taxon>
        <taxon>Pseudomonadati</taxon>
        <taxon>Pseudomonadota</taxon>
        <taxon>Alphaproteobacteria</taxon>
        <taxon>Hyphomicrobiales</taxon>
        <taxon>Reyranellaceae</taxon>
        <taxon>Reyranella</taxon>
    </lineage>
</organism>
<reference evidence="1 2" key="1">
    <citation type="submission" date="2019-07" db="EMBL/GenBank/DDBJ databases">
        <title>Whole genome shotgun sequence of Reyranella soli NBRC 108950.</title>
        <authorList>
            <person name="Hosoyama A."/>
            <person name="Uohara A."/>
            <person name="Ohji S."/>
            <person name="Ichikawa N."/>
        </authorList>
    </citation>
    <scope>NUCLEOTIDE SEQUENCE [LARGE SCALE GENOMIC DNA]</scope>
    <source>
        <strain evidence="1 2">NBRC 108950</strain>
    </source>
</reference>
<dbReference type="EMBL" id="BKAJ01000248">
    <property type="protein sequence ID" value="GEP61707.1"/>
    <property type="molecule type" value="Genomic_DNA"/>
</dbReference>
<evidence type="ECO:0000313" key="1">
    <source>
        <dbReference type="EMBL" id="GEP61707.1"/>
    </source>
</evidence>
<evidence type="ECO:0008006" key="3">
    <source>
        <dbReference type="Google" id="ProtNLM"/>
    </source>
</evidence>
<keyword evidence="2" id="KW-1185">Reference proteome</keyword>
<evidence type="ECO:0000313" key="2">
    <source>
        <dbReference type="Proteomes" id="UP000321058"/>
    </source>
</evidence>
<dbReference type="OrthoDB" id="7375973at2"/>
<protein>
    <recommendedName>
        <fullName evidence="3">STAS/SEC14 domain-containing protein</fullName>
    </recommendedName>
</protein>
<proteinExistence type="predicted"/>
<sequence>MFDVEICEARQVVLICFRGQLTEDDFAGLDKLASDTRGKAAFDCIFDMTAVEKVELTTDFVAKRGDLPQAHKNRERIYVVPQDDLKLLVRFFAASQTAKGWKVPFVVATLDDALRMLDVKKSEFSPLPPAAF</sequence>